<sequence>MTHCTQHTIALALKGVIDMALDTHLTEEQREAINTLASTPAYANESKLSIFRQLPWNKKLEYFREHFLVPVTAAAIIIALTTFLVVRFVSPDTRPALYAAVVDDALTTTGATNLQNELEEKFGVNVIIDDYFDMNKDGLTKLQTMLSNKQIDVIIAPHKVFKQLAGYGYLTNLESTVSKSDNTKLDSATVQLKGFSDADDDGLDSSGTGKGAAKSYGLKLSDAAGWTSIADSDHDALIGIATGTKNTSTAQRFIDWLYR</sequence>
<reference evidence="2 3" key="1">
    <citation type="journal article" date="2014" name="Genome Announc.">
        <title>The Genome Sequence of Bifidobacterium moukalabense DSM 27321 Highlights the Close Phylogenetic Relatedness with the Bifidobacterium dentium Taxon.</title>
        <authorList>
            <person name="Lugli G.A."/>
            <person name="Duranti S."/>
            <person name="Milani C."/>
            <person name="Turroni F."/>
            <person name="Viappiani A."/>
            <person name="Mangifesta M."/>
            <person name="van Sinderen D."/>
            <person name="Ventura M."/>
        </authorList>
    </citation>
    <scope>NUCLEOTIDE SEQUENCE [LARGE SCALE GENOMIC DNA]</scope>
    <source>
        <strain evidence="2 3">DSM 27321</strain>
    </source>
</reference>
<dbReference type="AlphaFoldDB" id="W4N7T3"/>
<protein>
    <submittedName>
        <fullName evidence="2">Membrane protein</fullName>
    </submittedName>
</protein>
<feature type="transmembrane region" description="Helical" evidence="1">
    <location>
        <begin position="67"/>
        <end position="89"/>
    </location>
</feature>
<proteinExistence type="predicted"/>
<dbReference type="eggNOG" id="ENOG5032YWY">
    <property type="taxonomic scope" value="Bacteria"/>
</dbReference>
<evidence type="ECO:0000313" key="3">
    <source>
        <dbReference type="Proteomes" id="UP000019155"/>
    </source>
</evidence>
<gene>
    <name evidence="2" type="ORF">BMOU_1425</name>
</gene>
<dbReference type="STRING" id="1435051.BMOU_1425"/>
<dbReference type="Gene3D" id="3.40.190.10">
    <property type="entry name" value="Periplasmic binding protein-like II"/>
    <property type="match status" value="1"/>
</dbReference>
<organism evidence="2 3">
    <name type="scientific">Bifidobacterium moukalabense DSM 27321</name>
    <dbReference type="NCBI Taxonomy" id="1435051"/>
    <lineage>
        <taxon>Bacteria</taxon>
        <taxon>Bacillati</taxon>
        <taxon>Actinomycetota</taxon>
        <taxon>Actinomycetes</taxon>
        <taxon>Bifidobacteriales</taxon>
        <taxon>Bifidobacteriaceae</taxon>
        <taxon>Bifidobacterium</taxon>
    </lineage>
</organism>
<evidence type="ECO:0000256" key="1">
    <source>
        <dbReference type="SAM" id="Phobius"/>
    </source>
</evidence>
<dbReference type="PATRIC" id="fig|1435051.3.peg.1403"/>
<evidence type="ECO:0000313" key="2">
    <source>
        <dbReference type="EMBL" id="ETY70571.1"/>
    </source>
</evidence>
<dbReference type="SUPFAM" id="SSF53850">
    <property type="entry name" value="Periplasmic binding protein-like II"/>
    <property type="match status" value="1"/>
</dbReference>
<keyword evidence="1" id="KW-0812">Transmembrane</keyword>
<accession>W4N7T3</accession>
<keyword evidence="1" id="KW-0472">Membrane</keyword>
<comment type="caution">
    <text evidence="2">The sequence shown here is derived from an EMBL/GenBank/DDBJ whole genome shotgun (WGS) entry which is preliminary data.</text>
</comment>
<keyword evidence="3" id="KW-1185">Reference proteome</keyword>
<name>W4N7T3_9BIFI</name>
<keyword evidence="1" id="KW-1133">Transmembrane helix</keyword>
<dbReference type="EMBL" id="AZMV01000007">
    <property type="protein sequence ID" value="ETY70571.1"/>
    <property type="molecule type" value="Genomic_DNA"/>
</dbReference>
<dbReference type="Proteomes" id="UP000019155">
    <property type="component" value="Unassembled WGS sequence"/>
</dbReference>